<protein>
    <submittedName>
        <fullName evidence="2">Uncharacterized protein</fullName>
    </submittedName>
</protein>
<dbReference type="AlphaFoldDB" id="A0A5B8XTQ1"/>
<dbReference type="EMBL" id="CP042467">
    <property type="protein sequence ID" value="QED28487.1"/>
    <property type="molecule type" value="Genomic_DNA"/>
</dbReference>
<evidence type="ECO:0000313" key="3">
    <source>
        <dbReference type="Proteomes" id="UP000321595"/>
    </source>
</evidence>
<evidence type="ECO:0000256" key="1">
    <source>
        <dbReference type="SAM" id="MobiDB-lite"/>
    </source>
</evidence>
<dbReference type="RefSeq" id="WP_146960954.1">
    <property type="nucleotide sequence ID" value="NZ_CP042467.1"/>
</dbReference>
<organism evidence="2 3">
    <name type="scientific">Microvenator marinus</name>
    <dbReference type="NCBI Taxonomy" id="2600177"/>
    <lineage>
        <taxon>Bacteria</taxon>
        <taxon>Deltaproteobacteria</taxon>
        <taxon>Bradymonadales</taxon>
        <taxon>Microvenatoraceae</taxon>
        <taxon>Microvenator</taxon>
    </lineage>
</organism>
<accession>A0A5B8XTQ1</accession>
<dbReference type="Proteomes" id="UP000321595">
    <property type="component" value="Chromosome"/>
</dbReference>
<dbReference type="KEGG" id="bbae:FRD01_14855"/>
<evidence type="ECO:0000313" key="2">
    <source>
        <dbReference type="EMBL" id="QED28487.1"/>
    </source>
</evidence>
<sequence length="306" mass="33196">MRTTLLSVILAGLLIGCSDTESGEDSSGSNNATQPNNASNNLSSGPTNNQSATQGPSNNVTNNQTSEPTNNATGTTNNTTTPTNNMTVSNPECDFEAVEGIVVIEAESMPLNEDWRTGTDGEITYIEWGGSSHNNDPTHGVMEVDILITDPGRYQLQWYTQIGMGTNATEHNDAWVKFPDADDYYGLKGEADAEIRRYHKPACEDQAFVSTILALAQVAEVTCAEGSTRDGWMKVYSSGAQDWRWSARTSDNDASLVMAEFGSAGVYTFAMAARADFSRYDRIVLHREDLMNAVVQDLSLSETPCD</sequence>
<dbReference type="PROSITE" id="PS51257">
    <property type="entry name" value="PROKAR_LIPOPROTEIN"/>
    <property type="match status" value="1"/>
</dbReference>
<proteinExistence type="predicted"/>
<gene>
    <name evidence="2" type="ORF">FRD01_14855</name>
</gene>
<keyword evidence="3" id="KW-1185">Reference proteome</keyword>
<feature type="compositionally biased region" description="Polar residues" evidence="1">
    <location>
        <begin position="42"/>
        <end position="68"/>
    </location>
</feature>
<feature type="compositionally biased region" description="Low complexity" evidence="1">
    <location>
        <begin position="25"/>
        <end position="41"/>
    </location>
</feature>
<dbReference type="OrthoDB" id="9768039at2"/>
<feature type="region of interest" description="Disordered" evidence="1">
    <location>
        <begin position="20"/>
        <end position="90"/>
    </location>
</feature>
<reference evidence="2 3" key="1">
    <citation type="submission" date="2019-08" db="EMBL/GenBank/DDBJ databases">
        <authorList>
            <person name="Liang Q."/>
        </authorList>
    </citation>
    <scope>NUCLEOTIDE SEQUENCE [LARGE SCALE GENOMIC DNA]</scope>
    <source>
        <strain evidence="2 3">V1718</strain>
    </source>
</reference>
<feature type="compositionally biased region" description="Low complexity" evidence="1">
    <location>
        <begin position="69"/>
        <end position="87"/>
    </location>
</feature>
<name>A0A5B8XTQ1_9DELT</name>